<dbReference type="InterPro" id="IPR046213">
    <property type="entry name" value="DUF6246"/>
</dbReference>
<evidence type="ECO:0000313" key="1">
    <source>
        <dbReference type="EMBL" id="CAB4159861.1"/>
    </source>
</evidence>
<name>A0A6J5NR80_9CAUD</name>
<dbReference type="EMBL" id="LR796695">
    <property type="protein sequence ID" value="CAB4159861.1"/>
    <property type="molecule type" value="Genomic_DNA"/>
</dbReference>
<organism evidence="1">
    <name type="scientific">uncultured Caudovirales phage</name>
    <dbReference type="NCBI Taxonomy" id="2100421"/>
    <lineage>
        <taxon>Viruses</taxon>
        <taxon>Duplodnaviria</taxon>
        <taxon>Heunggongvirae</taxon>
        <taxon>Uroviricota</taxon>
        <taxon>Caudoviricetes</taxon>
        <taxon>Peduoviridae</taxon>
        <taxon>Maltschvirus</taxon>
        <taxon>Maltschvirus maltsch</taxon>
    </lineage>
</organism>
<accession>A0A6J5NR80</accession>
<gene>
    <name evidence="1" type="ORF">UFOVP726_62</name>
</gene>
<sequence length="190" mass="20534">MLVEHGFVRAQLPDGREWTFTPGIGRVAELGTPTGIVETFAALHGPRAEAEALDVLAALCDQDEPAELIGWRDDAGRVCDGTMTPAERVILARHLMQHGVCGKPDTSGGRRPEGGDFSDRFDAGEFIALARAHLGMSYADAAALSMTELQQLMRVKSPPQPGKGPKNVPTRAEYDAAMQRLKATREKRGE</sequence>
<proteinExistence type="predicted"/>
<protein>
    <submittedName>
        <fullName evidence="1">Uncharacterized protein</fullName>
    </submittedName>
</protein>
<reference evidence="1" key="1">
    <citation type="submission" date="2020-04" db="EMBL/GenBank/DDBJ databases">
        <authorList>
            <person name="Chiriac C."/>
            <person name="Salcher M."/>
            <person name="Ghai R."/>
            <person name="Kavagutti S V."/>
        </authorList>
    </citation>
    <scope>NUCLEOTIDE SEQUENCE</scope>
</reference>
<dbReference type="Pfam" id="PF19759">
    <property type="entry name" value="DUF6246"/>
    <property type="match status" value="1"/>
</dbReference>